<feature type="transmembrane region" description="Helical" evidence="1">
    <location>
        <begin position="158"/>
        <end position="175"/>
    </location>
</feature>
<feature type="transmembrane region" description="Helical" evidence="1">
    <location>
        <begin position="132"/>
        <end position="151"/>
    </location>
</feature>
<feature type="transmembrane region" description="Helical" evidence="1">
    <location>
        <begin position="53"/>
        <end position="74"/>
    </location>
</feature>
<keyword evidence="1" id="KW-0812">Transmembrane</keyword>
<protein>
    <recommendedName>
        <fullName evidence="4">YwiC-like family protein</fullName>
    </recommendedName>
</protein>
<name>A0A553K1Z3_9ACTN</name>
<evidence type="ECO:0000313" key="2">
    <source>
        <dbReference type="EMBL" id="TRY18717.1"/>
    </source>
</evidence>
<feature type="transmembrane region" description="Helical" evidence="1">
    <location>
        <begin position="268"/>
        <end position="289"/>
    </location>
</feature>
<feature type="transmembrane region" description="Helical" evidence="1">
    <location>
        <begin position="80"/>
        <end position="99"/>
    </location>
</feature>
<dbReference type="EMBL" id="VKKG01000002">
    <property type="protein sequence ID" value="TRY18717.1"/>
    <property type="molecule type" value="Genomic_DNA"/>
</dbReference>
<evidence type="ECO:0008006" key="4">
    <source>
        <dbReference type="Google" id="ProtNLM"/>
    </source>
</evidence>
<sequence length="290" mass="31575">MTTRPRGCGSSAELFIAMTGTLPAGTDKPVDTLIGMKRAKGPARGWLPNQHGAWAMLVLPWLFGLAHTVGAGRFRIEQGVLFAFWLVGYFAFFAAGLWLKSRFKPRYVPALATYGAGAAALGLVLLVLTPSWWPWVFVFAPICSFALWLSWRRHERDVVSGLATIVATCLIPVVMGGWSQVPVAVALVCFGYFFGTVAYVKTVIRERGKPGWVAFSVAWHAACAVAVAWVPEPLPRWWLVAFFVAVAVRALLVPLLGPMRGRKVDVKLVGIWEIVTSAVLVAVMLPALLG</sequence>
<keyword evidence="1" id="KW-1133">Transmembrane helix</keyword>
<dbReference type="OrthoDB" id="2380563at2"/>
<comment type="caution">
    <text evidence="2">The sequence shown here is derived from an EMBL/GenBank/DDBJ whole genome shotgun (WGS) entry which is preliminary data.</text>
</comment>
<accession>A0A553K1Z3</accession>
<evidence type="ECO:0000256" key="1">
    <source>
        <dbReference type="SAM" id="Phobius"/>
    </source>
</evidence>
<proteinExistence type="predicted"/>
<feature type="transmembrane region" description="Helical" evidence="1">
    <location>
        <begin position="212"/>
        <end position="231"/>
    </location>
</feature>
<dbReference type="InterPro" id="IPR025576">
    <property type="entry name" value="YwiC"/>
</dbReference>
<organism evidence="2 3">
    <name type="scientific">Tessaracoccus rhinocerotis</name>
    <dbReference type="NCBI Taxonomy" id="1689449"/>
    <lineage>
        <taxon>Bacteria</taxon>
        <taxon>Bacillati</taxon>
        <taxon>Actinomycetota</taxon>
        <taxon>Actinomycetes</taxon>
        <taxon>Propionibacteriales</taxon>
        <taxon>Propionibacteriaceae</taxon>
        <taxon>Tessaracoccus</taxon>
    </lineage>
</organism>
<reference evidence="2 3" key="1">
    <citation type="submission" date="2019-07" db="EMBL/GenBank/DDBJ databases">
        <authorList>
            <person name="Zhou L.-Y."/>
        </authorList>
    </citation>
    <scope>NUCLEOTIDE SEQUENCE [LARGE SCALE GENOMIC DNA]</scope>
    <source>
        <strain evidence="2 3">YIM 101269</strain>
    </source>
</reference>
<evidence type="ECO:0000313" key="3">
    <source>
        <dbReference type="Proteomes" id="UP000317638"/>
    </source>
</evidence>
<dbReference type="Proteomes" id="UP000317638">
    <property type="component" value="Unassembled WGS sequence"/>
</dbReference>
<gene>
    <name evidence="2" type="ORF">FOJ82_06265</name>
</gene>
<feature type="transmembrane region" description="Helical" evidence="1">
    <location>
        <begin position="106"/>
        <end position="126"/>
    </location>
</feature>
<feature type="transmembrane region" description="Helical" evidence="1">
    <location>
        <begin position="181"/>
        <end position="200"/>
    </location>
</feature>
<keyword evidence="1" id="KW-0472">Membrane</keyword>
<keyword evidence="3" id="KW-1185">Reference proteome</keyword>
<dbReference type="AlphaFoldDB" id="A0A553K1Z3"/>
<dbReference type="Pfam" id="PF14256">
    <property type="entry name" value="YwiC"/>
    <property type="match status" value="1"/>
</dbReference>
<feature type="transmembrane region" description="Helical" evidence="1">
    <location>
        <begin position="237"/>
        <end position="256"/>
    </location>
</feature>